<keyword evidence="5" id="KW-1185">Reference proteome</keyword>
<feature type="compositionally biased region" description="Low complexity" evidence="2">
    <location>
        <begin position="135"/>
        <end position="153"/>
    </location>
</feature>
<dbReference type="InterPro" id="IPR051067">
    <property type="entry name" value="NHER"/>
</dbReference>
<organism evidence="4 5">
    <name type="scientific">Lates japonicus</name>
    <name type="common">Japanese lates</name>
    <dbReference type="NCBI Taxonomy" id="270547"/>
    <lineage>
        <taxon>Eukaryota</taxon>
        <taxon>Metazoa</taxon>
        <taxon>Chordata</taxon>
        <taxon>Craniata</taxon>
        <taxon>Vertebrata</taxon>
        <taxon>Euteleostomi</taxon>
        <taxon>Actinopterygii</taxon>
        <taxon>Neopterygii</taxon>
        <taxon>Teleostei</taxon>
        <taxon>Neoteleostei</taxon>
        <taxon>Acanthomorphata</taxon>
        <taxon>Carangaria</taxon>
        <taxon>Carangaria incertae sedis</taxon>
        <taxon>Centropomidae</taxon>
        <taxon>Lates</taxon>
    </lineage>
</organism>
<reference evidence="4" key="1">
    <citation type="submission" date="2022-08" db="EMBL/GenBank/DDBJ databases">
        <title>Genome sequencing of akame (Lates japonicus).</title>
        <authorList>
            <person name="Hashiguchi Y."/>
            <person name="Takahashi H."/>
        </authorList>
    </citation>
    <scope>NUCLEOTIDE SEQUENCE</scope>
    <source>
        <strain evidence="4">Kochi</strain>
    </source>
</reference>
<gene>
    <name evidence="4" type="ORF">AKAME5_002417100</name>
</gene>
<feature type="region of interest" description="Disordered" evidence="2">
    <location>
        <begin position="132"/>
        <end position="190"/>
    </location>
</feature>
<dbReference type="GO" id="GO:0016324">
    <property type="term" value="C:apical plasma membrane"/>
    <property type="evidence" value="ECO:0007669"/>
    <property type="project" value="TreeGrafter"/>
</dbReference>
<dbReference type="GO" id="GO:0043495">
    <property type="term" value="F:protein-membrane adaptor activity"/>
    <property type="evidence" value="ECO:0007669"/>
    <property type="project" value="TreeGrafter"/>
</dbReference>
<evidence type="ECO:0000259" key="3">
    <source>
        <dbReference type="PROSITE" id="PS50106"/>
    </source>
</evidence>
<dbReference type="CDD" id="cd06768">
    <property type="entry name" value="PDZ_NHERF-like"/>
    <property type="match status" value="1"/>
</dbReference>
<proteinExistence type="predicted"/>
<evidence type="ECO:0000256" key="2">
    <source>
        <dbReference type="SAM" id="MobiDB-lite"/>
    </source>
</evidence>
<dbReference type="InterPro" id="IPR001478">
    <property type="entry name" value="PDZ"/>
</dbReference>
<evidence type="ECO:0000313" key="5">
    <source>
        <dbReference type="Proteomes" id="UP001279410"/>
    </source>
</evidence>
<keyword evidence="1" id="KW-0677">Repeat</keyword>
<dbReference type="SUPFAM" id="SSF50156">
    <property type="entry name" value="PDZ domain-like"/>
    <property type="match status" value="1"/>
</dbReference>
<dbReference type="AlphaFoldDB" id="A0AAD3NKS0"/>
<dbReference type="GO" id="GO:0072659">
    <property type="term" value="P:protein localization to plasma membrane"/>
    <property type="evidence" value="ECO:0007669"/>
    <property type="project" value="TreeGrafter"/>
</dbReference>
<evidence type="ECO:0000256" key="1">
    <source>
        <dbReference type="ARBA" id="ARBA00022737"/>
    </source>
</evidence>
<feature type="compositionally biased region" description="Low complexity" evidence="2">
    <location>
        <begin position="179"/>
        <end position="190"/>
    </location>
</feature>
<dbReference type="SMART" id="SM00228">
    <property type="entry name" value="PDZ"/>
    <property type="match status" value="1"/>
</dbReference>
<dbReference type="Proteomes" id="UP001279410">
    <property type="component" value="Unassembled WGS sequence"/>
</dbReference>
<dbReference type="PROSITE" id="PS50106">
    <property type="entry name" value="PDZ"/>
    <property type="match status" value="1"/>
</dbReference>
<accession>A0AAD3NKS0</accession>
<comment type="caution">
    <text evidence="4">The sequence shown here is derived from an EMBL/GenBank/DDBJ whole genome shotgun (WGS) entry which is preliminary data.</text>
</comment>
<dbReference type="InterPro" id="IPR036034">
    <property type="entry name" value="PDZ_sf"/>
</dbReference>
<dbReference type="Pfam" id="PF00595">
    <property type="entry name" value="PDZ"/>
    <property type="match status" value="1"/>
</dbReference>
<sequence>MKAQSEQCHYAVTILDCLHGLMHGPGTEHTHSQHVPSSRRIGSVRRLQVEPSPEPTVDLLPRLCHLVKGEHGYGFNLHSNKTKRGQFIRSVDPGSAAESADIRPGDRLVEVNGVNIEGLRHSEVVALIREGGGRSTSSWSTRRRTSSSTDWGSHPPPAMSKRSMWTNQPQKVPHPPLLLPLNSPPQTHQS</sequence>
<dbReference type="EMBL" id="BRZM01001258">
    <property type="protein sequence ID" value="GLD72846.1"/>
    <property type="molecule type" value="Genomic_DNA"/>
</dbReference>
<protein>
    <submittedName>
        <fullName evidence="4">Na(+)/H(+) exchange regulatory cofactor NHE-RF2-like protein</fullName>
    </submittedName>
</protein>
<feature type="domain" description="PDZ" evidence="3">
    <location>
        <begin position="63"/>
        <end position="133"/>
    </location>
</feature>
<dbReference type="PANTHER" id="PTHR14191:SF4">
    <property type="entry name" value="NA(+)_H(+) EXCHANGE REGULATORY COFACTOR NHE-RF2"/>
    <property type="match status" value="1"/>
</dbReference>
<dbReference type="Gene3D" id="2.30.42.10">
    <property type="match status" value="1"/>
</dbReference>
<dbReference type="PANTHER" id="PTHR14191">
    <property type="entry name" value="PDZ DOMAIN CONTAINING PROTEIN"/>
    <property type="match status" value="1"/>
</dbReference>
<evidence type="ECO:0000313" key="4">
    <source>
        <dbReference type="EMBL" id="GLD72846.1"/>
    </source>
</evidence>
<name>A0AAD3NKS0_LATJO</name>
<dbReference type="GO" id="GO:0005102">
    <property type="term" value="F:signaling receptor binding"/>
    <property type="evidence" value="ECO:0007669"/>
    <property type="project" value="TreeGrafter"/>
</dbReference>